<name>A0A927WFE7_SELRU</name>
<dbReference type="AlphaFoldDB" id="A0A927WFE7"/>
<feature type="domain" description="DUF3298" evidence="1">
    <location>
        <begin position="176"/>
        <end position="242"/>
    </location>
</feature>
<dbReference type="InterPro" id="IPR021729">
    <property type="entry name" value="DUF3298"/>
</dbReference>
<dbReference type="Gene3D" id="3.30.565.40">
    <property type="entry name" value="Fervidobacterium nodosum Rt17-B1 like"/>
    <property type="match status" value="1"/>
</dbReference>
<dbReference type="InterPro" id="IPR037126">
    <property type="entry name" value="PdaC/RsiV-like_sf"/>
</dbReference>
<organism evidence="2 3">
    <name type="scientific">Selenomonas ruminantium</name>
    <dbReference type="NCBI Taxonomy" id="971"/>
    <lineage>
        <taxon>Bacteria</taxon>
        <taxon>Bacillati</taxon>
        <taxon>Bacillota</taxon>
        <taxon>Negativicutes</taxon>
        <taxon>Selenomonadales</taxon>
        <taxon>Selenomonadaceae</taxon>
        <taxon>Selenomonas</taxon>
    </lineage>
</organism>
<dbReference type="Pfam" id="PF11738">
    <property type="entry name" value="DUF3298"/>
    <property type="match status" value="1"/>
</dbReference>
<reference evidence="2" key="1">
    <citation type="submission" date="2019-04" db="EMBL/GenBank/DDBJ databases">
        <title>Evolution of Biomass-Degrading Anaerobic Consortia Revealed by Metagenomics.</title>
        <authorList>
            <person name="Peng X."/>
        </authorList>
    </citation>
    <scope>NUCLEOTIDE SEQUENCE</scope>
    <source>
        <strain evidence="2">SIG242</strain>
    </source>
</reference>
<dbReference type="Gene3D" id="3.90.640.20">
    <property type="entry name" value="Heat-shock cognate protein, ATPase"/>
    <property type="match status" value="1"/>
</dbReference>
<evidence type="ECO:0000313" key="2">
    <source>
        <dbReference type="EMBL" id="MBE6085712.1"/>
    </source>
</evidence>
<dbReference type="Proteomes" id="UP000772151">
    <property type="component" value="Unassembled WGS sequence"/>
</dbReference>
<sequence length="410" mass="46212">MKHTIRFGLLWGLLVGLLVGLLSLSVMASAAPRALGGFFKQVHQKCETGRDVRGEHELLLSKWAGLAVNEEIRRDYPQLAKAIEKINQREWRRIQQVQEKLKEEAIAFRQNDVKYYHPLSYEFDVEMRRADTVAVSFLQQEYTGSSGVHGMYAWEGVNLDPLIGAKIPLSAVVKDRDALVKAVCQQLRQDYPQSNFDGLEAKLQKEASSDTLNWTLDPRGITFYFNPYEIASYAEGLLMATILFREQPELFNIAYQQTAAAYAQPFSAYYPLTTSLNDNGRRDVIEVVQMDGTVRVRLNGQDTAIPAALTELQPVLIHMEDGRNYLYIDGNGKDSVRQTLVVQLGAKSARYISTLPYSFRHTIAVAPAVQEYWNFLTNPNGFYIDRKGAFTSTTKTDICAVGEKGELTFG</sequence>
<accession>A0A927WFE7</accession>
<protein>
    <submittedName>
        <fullName evidence="2">DUF3298 domain-containing protein</fullName>
    </submittedName>
</protein>
<comment type="caution">
    <text evidence="2">The sequence shown here is derived from an EMBL/GenBank/DDBJ whole genome shotgun (WGS) entry which is preliminary data.</text>
</comment>
<evidence type="ECO:0000259" key="1">
    <source>
        <dbReference type="Pfam" id="PF11738"/>
    </source>
</evidence>
<dbReference type="RefSeq" id="WP_303669841.1">
    <property type="nucleotide sequence ID" value="NZ_SVCA01000008.1"/>
</dbReference>
<dbReference type="EMBL" id="SVCA01000008">
    <property type="protein sequence ID" value="MBE6085712.1"/>
    <property type="molecule type" value="Genomic_DNA"/>
</dbReference>
<proteinExistence type="predicted"/>
<gene>
    <name evidence="2" type="ORF">E7203_09740</name>
</gene>
<evidence type="ECO:0000313" key="3">
    <source>
        <dbReference type="Proteomes" id="UP000772151"/>
    </source>
</evidence>